<feature type="region of interest" description="Disordered" evidence="1">
    <location>
        <begin position="1"/>
        <end position="57"/>
    </location>
</feature>
<feature type="compositionally biased region" description="Polar residues" evidence="1">
    <location>
        <begin position="1"/>
        <end position="12"/>
    </location>
</feature>
<dbReference type="EMBL" id="CP042914">
    <property type="protein sequence ID" value="QEG40427.1"/>
    <property type="molecule type" value="Genomic_DNA"/>
</dbReference>
<evidence type="ECO:0000256" key="1">
    <source>
        <dbReference type="SAM" id="MobiDB-lite"/>
    </source>
</evidence>
<dbReference type="KEGG" id="rul:UC8_24390"/>
<evidence type="ECO:0000313" key="2">
    <source>
        <dbReference type="EMBL" id="QEG40427.1"/>
    </source>
</evidence>
<protein>
    <submittedName>
        <fullName evidence="2">Uncharacterized protein</fullName>
    </submittedName>
</protein>
<dbReference type="Proteomes" id="UP000325286">
    <property type="component" value="Chromosome"/>
</dbReference>
<sequence>MSQSTQGATLTLSGGGSFEVKNIPRIPRPIPVLDSTATSTTGQRKKKPGKLEDPQSITITIFNDGTEPTKGESQTLTLTAATPEGMATGETWVGSGFVVDVQSPEFNAESEALETKEIVFQFDGETPIVHTEPAAS</sequence>
<evidence type="ECO:0000313" key="3">
    <source>
        <dbReference type="Proteomes" id="UP000325286"/>
    </source>
</evidence>
<gene>
    <name evidence="2" type="ORF">UC8_24390</name>
</gene>
<proteinExistence type="predicted"/>
<keyword evidence="3" id="KW-1185">Reference proteome</keyword>
<dbReference type="AlphaFoldDB" id="A0A5B9QMW4"/>
<accession>A0A5B9QMW4</accession>
<name>A0A5B9QMW4_9BACT</name>
<reference evidence="2 3" key="1">
    <citation type="submission" date="2019-08" db="EMBL/GenBank/DDBJ databases">
        <title>Deep-cultivation of Planctomycetes and their phenomic and genomic characterization uncovers novel biology.</title>
        <authorList>
            <person name="Wiegand S."/>
            <person name="Jogler M."/>
            <person name="Boedeker C."/>
            <person name="Pinto D."/>
            <person name="Vollmers J."/>
            <person name="Rivas-Marin E."/>
            <person name="Kohn T."/>
            <person name="Peeters S.H."/>
            <person name="Heuer A."/>
            <person name="Rast P."/>
            <person name="Oberbeckmann S."/>
            <person name="Bunk B."/>
            <person name="Jeske O."/>
            <person name="Meyerdierks A."/>
            <person name="Storesund J.E."/>
            <person name="Kallscheuer N."/>
            <person name="Luecker S."/>
            <person name="Lage O.M."/>
            <person name="Pohl T."/>
            <person name="Merkel B.J."/>
            <person name="Hornburger P."/>
            <person name="Mueller R.-W."/>
            <person name="Bruemmer F."/>
            <person name="Labrenz M."/>
            <person name="Spormann A.M."/>
            <person name="Op den Camp H."/>
            <person name="Overmann J."/>
            <person name="Amann R."/>
            <person name="Jetten M.S.M."/>
            <person name="Mascher T."/>
            <person name="Medema M.H."/>
            <person name="Devos D.P."/>
            <person name="Kaster A.-K."/>
            <person name="Ovreas L."/>
            <person name="Rohde M."/>
            <person name="Galperin M.Y."/>
            <person name="Jogler C."/>
        </authorList>
    </citation>
    <scope>NUCLEOTIDE SEQUENCE [LARGE SCALE GENOMIC DNA]</scope>
    <source>
        <strain evidence="2 3">UC8</strain>
    </source>
</reference>
<dbReference type="RefSeq" id="WP_068130928.1">
    <property type="nucleotide sequence ID" value="NZ_CP042914.1"/>
</dbReference>
<organism evidence="2 3">
    <name type="scientific">Roseimaritima ulvae</name>
    <dbReference type="NCBI Taxonomy" id="980254"/>
    <lineage>
        <taxon>Bacteria</taxon>
        <taxon>Pseudomonadati</taxon>
        <taxon>Planctomycetota</taxon>
        <taxon>Planctomycetia</taxon>
        <taxon>Pirellulales</taxon>
        <taxon>Pirellulaceae</taxon>
        <taxon>Roseimaritima</taxon>
    </lineage>
</organism>